<evidence type="ECO:0000256" key="1">
    <source>
        <dbReference type="ARBA" id="ARBA00022690"/>
    </source>
</evidence>
<organism evidence="4 5">
    <name type="scientific">Nonomuraea zeae</name>
    <dbReference type="NCBI Taxonomy" id="1642303"/>
    <lineage>
        <taxon>Bacteria</taxon>
        <taxon>Bacillati</taxon>
        <taxon>Actinomycetota</taxon>
        <taxon>Actinomycetes</taxon>
        <taxon>Streptosporangiales</taxon>
        <taxon>Streptosporangiaceae</taxon>
        <taxon>Nonomuraea</taxon>
    </lineage>
</organism>
<dbReference type="Pfam" id="PF09394">
    <property type="entry name" value="Inhibitor_I42"/>
    <property type="match status" value="1"/>
</dbReference>
<evidence type="ECO:0000313" key="4">
    <source>
        <dbReference type="EMBL" id="TMR29394.1"/>
    </source>
</evidence>
<dbReference type="Gene3D" id="2.60.40.2020">
    <property type="match status" value="1"/>
</dbReference>
<accession>A0A5S4GA53</accession>
<protein>
    <recommendedName>
        <fullName evidence="3">Proteinase inhibitor I42 chagasin domain-containing protein</fullName>
    </recommendedName>
</protein>
<keyword evidence="2" id="KW-0789">Thiol protease inhibitor</keyword>
<evidence type="ECO:0000313" key="5">
    <source>
        <dbReference type="Proteomes" id="UP000306628"/>
    </source>
</evidence>
<dbReference type="RefSeq" id="WP_138693651.1">
    <property type="nucleotide sequence ID" value="NZ_JBHSAZ010000114.1"/>
</dbReference>
<name>A0A5S4GA53_9ACTN</name>
<dbReference type="InterPro" id="IPR036331">
    <property type="entry name" value="Chagasin-like_sf"/>
</dbReference>
<evidence type="ECO:0000259" key="3">
    <source>
        <dbReference type="Pfam" id="PF09394"/>
    </source>
</evidence>
<dbReference type="OrthoDB" id="3556586at2"/>
<gene>
    <name evidence="4" type="ORF">ETD85_32610</name>
</gene>
<dbReference type="Proteomes" id="UP000306628">
    <property type="component" value="Unassembled WGS sequence"/>
</dbReference>
<feature type="domain" description="Proteinase inhibitor I42 chagasin" evidence="3">
    <location>
        <begin position="17"/>
        <end position="98"/>
    </location>
</feature>
<evidence type="ECO:0000256" key="2">
    <source>
        <dbReference type="ARBA" id="ARBA00022704"/>
    </source>
</evidence>
<sequence>MGAEVVREGPSSRVAASGGLIEVRLPEIPSSGYRWDLQNAGDPLVRVVSTRFEEDAGEKGMAGGAGTRTFVIELLDPSIQSIGFVLKQPWQAEAIEQRLITIAPSATE</sequence>
<reference evidence="4 5" key="1">
    <citation type="submission" date="2019-05" db="EMBL/GenBank/DDBJ databases">
        <title>Draft genome sequence of Nonomuraea zeae DSM 100528.</title>
        <authorList>
            <person name="Saricaoglu S."/>
            <person name="Isik K."/>
        </authorList>
    </citation>
    <scope>NUCLEOTIDE SEQUENCE [LARGE SCALE GENOMIC DNA]</scope>
    <source>
        <strain evidence="4 5">DSM 100528</strain>
    </source>
</reference>
<keyword evidence="5" id="KW-1185">Reference proteome</keyword>
<dbReference type="InterPro" id="IPR018990">
    <property type="entry name" value="Prot_inh_I42_chagasin"/>
</dbReference>
<dbReference type="GO" id="GO:0004869">
    <property type="term" value="F:cysteine-type endopeptidase inhibitor activity"/>
    <property type="evidence" value="ECO:0007669"/>
    <property type="project" value="UniProtKB-KW"/>
</dbReference>
<dbReference type="SUPFAM" id="SSF141066">
    <property type="entry name" value="ICP-like"/>
    <property type="match status" value="1"/>
</dbReference>
<dbReference type="EMBL" id="VCKX01000121">
    <property type="protein sequence ID" value="TMR29394.1"/>
    <property type="molecule type" value="Genomic_DNA"/>
</dbReference>
<proteinExistence type="predicted"/>
<comment type="caution">
    <text evidence="4">The sequence shown here is derived from an EMBL/GenBank/DDBJ whole genome shotgun (WGS) entry which is preliminary data.</text>
</comment>
<dbReference type="AlphaFoldDB" id="A0A5S4GA53"/>
<keyword evidence="1" id="KW-0646">Protease inhibitor</keyword>